<keyword evidence="1" id="KW-0479">Metal-binding</keyword>
<protein>
    <recommendedName>
        <fullName evidence="3">CCHC-type domain-containing protein</fullName>
    </recommendedName>
</protein>
<dbReference type="InterPro" id="IPR040256">
    <property type="entry name" value="At4g02000-like"/>
</dbReference>
<evidence type="ECO:0000313" key="4">
    <source>
        <dbReference type="EMBL" id="KAK2664186.1"/>
    </source>
</evidence>
<keyword evidence="1" id="KW-0863">Zinc-finger</keyword>
<feature type="region of interest" description="Disordered" evidence="2">
    <location>
        <begin position="130"/>
        <end position="152"/>
    </location>
</feature>
<sequence>MEWMNVDLHWHIGGMMGNTYKVDPITESQARGRFARICIDLDIRKPLKSSLSMDDRIMKVEYENVGLICFNCGRIGHSKEVCKDRDMEQNKAANMPDIGKVTNATGNGSYGPWMQVSYGRNVRNNVGTKNVARKSGNVGNSGGNSYWSKEQQ</sequence>
<evidence type="ECO:0000259" key="3">
    <source>
        <dbReference type="PROSITE" id="PS50158"/>
    </source>
</evidence>
<dbReference type="GO" id="GO:0008270">
    <property type="term" value="F:zinc ion binding"/>
    <property type="evidence" value="ECO:0007669"/>
    <property type="project" value="UniProtKB-KW"/>
</dbReference>
<dbReference type="Proteomes" id="UP001280121">
    <property type="component" value="Unassembled WGS sequence"/>
</dbReference>
<comment type="caution">
    <text evidence="4">The sequence shown here is derived from an EMBL/GenBank/DDBJ whole genome shotgun (WGS) entry which is preliminary data.</text>
</comment>
<name>A0AAD9XQW5_9ROSI</name>
<keyword evidence="1" id="KW-0862">Zinc</keyword>
<dbReference type="PROSITE" id="PS50158">
    <property type="entry name" value="ZF_CCHC"/>
    <property type="match status" value="1"/>
</dbReference>
<proteinExistence type="predicted"/>
<dbReference type="PANTHER" id="PTHR31286:SF99">
    <property type="entry name" value="DUF4283 DOMAIN-CONTAINING PROTEIN"/>
    <property type="match status" value="1"/>
</dbReference>
<dbReference type="GO" id="GO:0003676">
    <property type="term" value="F:nucleic acid binding"/>
    <property type="evidence" value="ECO:0007669"/>
    <property type="project" value="InterPro"/>
</dbReference>
<evidence type="ECO:0000313" key="5">
    <source>
        <dbReference type="Proteomes" id="UP001280121"/>
    </source>
</evidence>
<accession>A0AAD9XQW5</accession>
<feature type="domain" description="CCHC-type" evidence="3">
    <location>
        <begin position="69"/>
        <end position="84"/>
    </location>
</feature>
<keyword evidence="5" id="KW-1185">Reference proteome</keyword>
<dbReference type="InterPro" id="IPR001878">
    <property type="entry name" value="Znf_CCHC"/>
</dbReference>
<reference evidence="4" key="1">
    <citation type="journal article" date="2023" name="Plant J.">
        <title>Genome sequences and population genomics provide insights into the demographic history, inbreeding, and mutation load of two 'living fossil' tree species of Dipteronia.</title>
        <authorList>
            <person name="Feng Y."/>
            <person name="Comes H.P."/>
            <person name="Chen J."/>
            <person name="Zhu S."/>
            <person name="Lu R."/>
            <person name="Zhang X."/>
            <person name="Li P."/>
            <person name="Qiu J."/>
            <person name="Olsen K.M."/>
            <person name="Qiu Y."/>
        </authorList>
    </citation>
    <scope>NUCLEOTIDE SEQUENCE</scope>
    <source>
        <strain evidence="4">KIB01</strain>
    </source>
</reference>
<dbReference type="AlphaFoldDB" id="A0AAD9XQW5"/>
<dbReference type="InterPro" id="IPR025836">
    <property type="entry name" value="Zn_knuckle_CX2CX4HX4C"/>
</dbReference>
<organism evidence="4 5">
    <name type="scientific">Dipteronia dyeriana</name>
    <dbReference type="NCBI Taxonomy" id="168575"/>
    <lineage>
        <taxon>Eukaryota</taxon>
        <taxon>Viridiplantae</taxon>
        <taxon>Streptophyta</taxon>
        <taxon>Embryophyta</taxon>
        <taxon>Tracheophyta</taxon>
        <taxon>Spermatophyta</taxon>
        <taxon>Magnoliopsida</taxon>
        <taxon>eudicotyledons</taxon>
        <taxon>Gunneridae</taxon>
        <taxon>Pentapetalae</taxon>
        <taxon>rosids</taxon>
        <taxon>malvids</taxon>
        <taxon>Sapindales</taxon>
        <taxon>Sapindaceae</taxon>
        <taxon>Hippocastanoideae</taxon>
        <taxon>Acereae</taxon>
        <taxon>Dipteronia</taxon>
    </lineage>
</organism>
<evidence type="ECO:0000256" key="1">
    <source>
        <dbReference type="PROSITE-ProRule" id="PRU00047"/>
    </source>
</evidence>
<gene>
    <name evidence="4" type="ORF">Ddye_002760</name>
</gene>
<evidence type="ECO:0000256" key="2">
    <source>
        <dbReference type="SAM" id="MobiDB-lite"/>
    </source>
</evidence>
<dbReference type="PANTHER" id="PTHR31286">
    <property type="entry name" value="GLYCINE-RICH CELL WALL STRUCTURAL PROTEIN 1.8-LIKE"/>
    <property type="match status" value="1"/>
</dbReference>
<dbReference type="EMBL" id="JANJYI010000001">
    <property type="protein sequence ID" value="KAK2664186.1"/>
    <property type="molecule type" value="Genomic_DNA"/>
</dbReference>
<dbReference type="Pfam" id="PF14392">
    <property type="entry name" value="zf-CCHC_4"/>
    <property type="match status" value="1"/>
</dbReference>